<organism evidence="1 2">
    <name type="scientific">Dreissena polymorpha</name>
    <name type="common">Zebra mussel</name>
    <name type="synonym">Mytilus polymorpha</name>
    <dbReference type="NCBI Taxonomy" id="45954"/>
    <lineage>
        <taxon>Eukaryota</taxon>
        <taxon>Metazoa</taxon>
        <taxon>Spiralia</taxon>
        <taxon>Lophotrochozoa</taxon>
        <taxon>Mollusca</taxon>
        <taxon>Bivalvia</taxon>
        <taxon>Autobranchia</taxon>
        <taxon>Heteroconchia</taxon>
        <taxon>Euheterodonta</taxon>
        <taxon>Imparidentia</taxon>
        <taxon>Neoheterodontei</taxon>
        <taxon>Myida</taxon>
        <taxon>Dreissenoidea</taxon>
        <taxon>Dreissenidae</taxon>
        <taxon>Dreissena</taxon>
    </lineage>
</organism>
<dbReference type="EMBL" id="JAIWYP010000012">
    <property type="protein sequence ID" value="KAH3724462.1"/>
    <property type="molecule type" value="Genomic_DNA"/>
</dbReference>
<protein>
    <submittedName>
        <fullName evidence="1">Uncharacterized protein</fullName>
    </submittedName>
</protein>
<dbReference type="AlphaFoldDB" id="A0A9D4CH83"/>
<proteinExistence type="predicted"/>
<reference evidence="1" key="2">
    <citation type="submission" date="2020-11" db="EMBL/GenBank/DDBJ databases">
        <authorList>
            <person name="McCartney M.A."/>
            <person name="Auch B."/>
            <person name="Kono T."/>
            <person name="Mallez S."/>
            <person name="Becker A."/>
            <person name="Gohl D.M."/>
            <person name="Silverstein K.A.T."/>
            <person name="Koren S."/>
            <person name="Bechman K.B."/>
            <person name="Herman A."/>
            <person name="Abrahante J.E."/>
            <person name="Garbe J."/>
        </authorList>
    </citation>
    <scope>NUCLEOTIDE SEQUENCE</scope>
    <source>
        <strain evidence="1">Duluth1</strain>
        <tissue evidence="1">Whole animal</tissue>
    </source>
</reference>
<keyword evidence="2" id="KW-1185">Reference proteome</keyword>
<dbReference type="InterPro" id="IPR036397">
    <property type="entry name" value="RNaseH_sf"/>
</dbReference>
<evidence type="ECO:0000313" key="1">
    <source>
        <dbReference type="EMBL" id="KAH3724462.1"/>
    </source>
</evidence>
<dbReference type="PANTHER" id="PTHR10133:SF62">
    <property type="entry name" value="DNA POLYMERASE THETA"/>
    <property type="match status" value="1"/>
</dbReference>
<gene>
    <name evidence="1" type="ORF">DPMN_050279</name>
</gene>
<accession>A0A9D4CH83</accession>
<sequence>MLVQTAHSNQGQHFTHAFSHVFPEQGSNRFLSPSYTGIGGGIGLGSLGMSPQNPGSGRYRATTEAVLVRHLVQYFNACLDREGLLSAFRDVEMPAAVTLCRMELNGFGRHWARLNY</sequence>
<dbReference type="GO" id="GO:0006261">
    <property type="term" value="P:DNA-templated DNA replication"/>
    <property type="evidence" value="ECO:0007669"/>
    <property type="project" value="InterPro"/>
</dbReference>
<name>A0A9D4CH83_DREPO</name>
<dbReference type="InterPro" id="IPR002298">
    <property type="entry name" value="DNA_polymerase_A"/>
</dbReference>
<dbReference type="PANTHER" id="PTHR10133">
    <property type="entry name" value="DNA POLYMERASE I"/>
    <property type="match status" value="1"/>
</dbReference>
<dbReference type="Gene3D" id="3.30.420.10">
    <property type="entry name" value="Ribonuclease H-like superfamily/Ribonuclease H"/>
    <property type="match status" value="1"/>
</dbReference>
<dbReference type="GO" id="GO:0003887">
    <property type="term" value="F:DNA-directed DNA polymerase activity"/>
    <property type="evidence" value="ECO:0007669"/>
    <property type="project" value="InterPro"/>
</dbReference>
<dbReference type="Proteomes" id="UP000828390">
    <property type="component" value="Unassembled WGS sequence"/>
</dbReference>
<comment type="caution">
    <text evidence="1">The sequence shown here is derived from an EMBL/GenBank/DDBJ whole genome shotgun (WGS) entry which is preliminary data.</text>
</comment>
<evidence type="ECO:0000313" key="2">
    <source>
        <dbReference type="Proteomes" id="UP000828390"/>
    </source>
</evidence>
<dbReference type="GO" id="GO:0097681">
    <property type="term" value="P:double-strand break repair via alternative nonhomologous end joining"/>
    <property type="evidence" value="ECO:0007669"/>
    <property type="project" value="TreeGrafter"/>
</dbReference>
<dbReference type="GO" id="GO:0003676">
    <property type="term" value="F:nucleic acid binding"/>
    <property type="evidence" value="ECO:0007669"/>
    <property type="project" value="InterPro"/>
</dbReference>
<reference evidence="1" key="1">
    <citation type="journal article" date="2019" name="bioRxiv">
        <title>The Genome of the Zebra Mussel, Dreissena polymorpha: A Resource for Invasive Species Research.</title>
        <authorList>
            <person name="McCartney M.A."/>
            <person name="Auch B."/>
            <person name="Kono T."/>
            <person name="Mallez S."/>
            <person name="Zhang Y."/>
            <person name="Obille A."/>
            <person name="Becker A."/>
            <person name="Abrahante J.E."/>
            <person name="Garbe J."/>
            <person name="Badalamenti J.P."/>
            <person name="Herman A."/>
            <person name="Mangelson H."/>
            <person name="Liachko I."/>
            <person name="Sullivan S."/>
            <person name="Sone E.D."/>
            <person name="Koren S."/>
            <person name="Silverstein K.A.T."/>
            <person name="Beckman K.B."/>
            <person name="Gohl D.M."/>
        </authorList>
    </citation>
    <scope>NUCLEOTIDE SEQUENCE</scope>
    <source>
        <strain evidence="1">Duluth1</strain>
        <tissue evidence="1">Whole animal</tissue>
    </source>
</reference>